<dbReference type="EMBL" id="JAHWXN010000001">
    <property type="protein sequence ID" value="MCK2037039.1"/>
    <property type="molecule type" value="Genomic_DNA"/>
</dbReference>
<evidence type="ECO:0000256" key="1">
    <source>
        <dbReference type="SAM" id="SignalP"/>
    </source>
</evidence>
<comment type="caution">
    <text evidence="3">The sequence shown here is derived from an EMBL/GenBank/DDBJ whole genome shotgun (WGS) entry which is preliminary data.</text>
</comment>
<evidence type="ECO:0000259" key="2">
    <source>
        <dbReference type="Pfam" id="PF00496"/>
    </source>
</evidence>
<evidence type="ECO:0000313" key="3">
    <source>
        <dbReference type="EMBL" id="MCK2037039.1"/>
    </source>
</evidence>
<accession>A0ABT0FGK2</accession>
<name>A0ABT0FGK2_9MICO</name>
<feature type="domain" description="Solute-binding protein family 5" evidence="2">
    <location>
        <begin position="111"/>
        <end position="480"/>
    </location>
</feature>
<sequence>MKSSSKKWAALAGLASVALAISACAPGNTGGDKGDGGSSPSALPATGWVAADRDAITDGGTLNLPLDETPANWNLYNLDSGTVDDNTISSLFLPGFVVVKEDGSWEADKNFATSVELKSEDPQVVEVKINPDAVWSDGTAIGYQDIQGMFNALNGKVEAYAPTSTNVWSDIESVEAGENDQDVLITFANKNADWPSILGGIYPRWLTASPESFNTAWANGPFAPDGSTFVSGNAFVVSKFDATGKTITFEPNPQWWGDKPKLDTINFKATDRSTVGNAFANKEFDAIPINSSVDTLESAKARSDSEILSSKGVTYSHVTLNGTAGVFQDVEVRQAFAKSLDRKIMAQAVIEPLGVEPEVLNNLIFLNGQNGYEDDSADIAFDVDAAKKQLEDAGWVEGDKGIREKDGTKLTVRLVIPSETPNSALLSQQIQPMAAKAGFEVKIDTVPSADFFTKYITTETRDFEATIFAWQGTPYPISSTESIFNPADSGQNFPGVADERLDGLWAKANAELDPDARLDIAKEIDKIIMSEAVTIPLAARPNQYAVAKGLVNYGPSQFESVTGTNHWENVGWAK</sequence>
<evidence type="ECO:0000313" key="4">
    <source>
        <dbReference type="Proteomes" id="UP001300096"/>
    </source>
</evidence>
<dbReference type="RefSeq" id="WP_247630359.1">
    <property type="nucleotide sequence ID" value="NZ_JAHWXN010000001.1"/>
</dbReference>
<keyword evidence="4" id="KW-1185">Reference proteome</keyword>
<feature type="chain" id="PRO_5047332121" evidence="1">
    <location>
        <begin position="26"/>
        <end position="574"/>
    </location>
</feature>
<dbReference type="InterPro" id="IPR030678">
    <property type="entry name" value="Peptide/Ni-bd"/>
</dbReference>
<dbReference type="PIRSF" id="PIRSF002741">
    <property type="entry name" value="MppA"/>
    <property type="match status" value="1"/>
</dbReference>
<dbReference type="CDD" id="cd08501">
    <property type="entry name" value="PBP2_Lpqw"/>
    <property type="match status" value="1"/>
</dbReference>
<gene>
    <name evidence="3" type="ORF">KZC51_12945</name>
</gene>
<dbReference type="PROSITE" id="PS51257">
    <property type="entry name" value="PROKAR_LIPOPROTEIN"/>
    <property type="match status" value="1"/>
</dbReference>
<reference evidence="3 4" key="1">
    <citation type="submission" date="2021-06" db="EMBL/GenBank/DDBJ databases">
        <title>Genome-based taxonomic framework of Microbacterium strains isolated from marine environment, the description of four new species and reclassification of four preexisting species.</title>
        <authorList>
            <person name="Lee S.D."/>
            <person name="Kim S.-M."/>
            <person name="Byeon Y.-S."/>
            <person name="Yang H.L."/>
            <person name="Kim I.S."/>
        </authorList>
    </citation>
    <scope>NUCLEOTIDE SEQUENCE [LARGE SCALE GENOMIC DNA]</scope>
    <source>
        <strain evidence="3 4">SSW1-49</strain>
    </source>
</reference>
<dbReference type="PANTHER" id="PTHR30290">
    <property type="entry name" value="PERIPLASMIC BINDING COMPONENT OF ABC TRANSPORTER"/>
    <property type="match status" value="1"/>
</dbReference>
<keyword evidence="1" id="KW-0732">Signal</keyword>
<dbReference type="InterPro" id="IPR000914">
    <property type="entry name" value="SBP_5_dom"/>
</dbReference>
<dbReference type="PANTHER" id="PTHR30290:SF65">
    <property type="entry name" value="MONOACYL PHOSPHATIDYLINOSITOL TETRAMANNOSIDE-BINDING PROTEIN LPQW-RELATED"/>
    <property type="match status" value="1"/>
</dbReference>
<dbReference type="Gene3D" id="3.40.190.10">
    <property type="entry name" value="Periplasmic binding protein-like II"/>
    <property type="match status" value="1"/>
</dbReference>
<feature type="signal peptide" evidence="1">
    <location>
        <begin position="1"/>
        <end position="25"/>
    </location>
</feature>
<dbReference type="Pfam" id="PF00496">
    <property type="entry name" value="SBP_bac_5"/>
    <property type="match status" value="1"/>
</dbReference>
<proteinExistence type="predicted"/>
<organism evidence="3 4">
    <name type="scientific">Microbacterium croceum</name>
    <dbReference type="NCBI Taxonomy" id="2851645"/>
    <lineage>
        <taxon>Bacteria</taxon>
        <taxon>Bacillati</taxon>
        <taxon>Actinomycetota</taxon>
        <taxon>Actinomycetes</taxon>
        <taxon>Micrococcales</taxon>
        <taxon>Microbacteriaceae</taxon>
        <taxon>Microbacterium</taxon>
    </lineage>
</organism>
<dbReference type="SUPFAM" id="SSF53850">
    <property type="entry name" value="Periplasmic binding protein-like II"/>
    <property type="match status" value="1"/>
</dbReference>
<protein>
    <submittedName>
        <fullName evidence="3">ABC transporter family substrate-binding protein</fullName>
    </submittedName>
</protein>
<dbReference type="Gene3D" id="3.10.105.10">
    <property type="entry name" value="Dipeptide-binding Protein, Domain 3"/>
    <property type="match status" value="1"/>
</dbReference>
<dbReference type="Gene3D" id="3.90.76.10">
    <property type="entry name" value="Dipeptide-binding Protein, Domain 1"/>
    <property type="match status" value="1"/>
</dbReference>
<dbReference type="InterPro" id="IPR039424">
    <property type="entry name" value="SBP_5"/>
</dbReference>
<dbReference type="Proteomes" id="UP001300096">
    <property type="component" value="Unassembled WGS sequence"/>
</dbReference>